<gene>
    <name evidence="1" type="ORF">QEH52_05255</name>
</gene>
<evidence type="ECO:0000313" key="2">
    <source>
        <dbReference type="Proteomes" id="UP001225316"/>
    </source>
</evidence>
<sequence length="129" mass="15191">MSEINRDHSDDTYLITFTVFNRGLGPAEITSIQLYLDNELCPEIEHPCRELCERVFSKYEDFIKVNYDAWFSAGYLIAEKESYKFVQLKFKGGQQIPLAEIQKDLERFRIKIEYASLYGEKHSFDSDKN</sequence>
<name>A0ABU1ARX0_9BACT</name>
<dbReference type="EMBL" id="JARXHW010000008">
    <property type="protein sequence ID" value="MDQ8206905.1"/>
    <property type="molecule type" value="Genomic_DNA"/>
</dbReference>
<protein>
    <submittedName>
        <fullName evidence="1">Uncharacterized protein</fullName>
    </submittedName>
</protein>
<dbReference type="RefSeq" id="WP_308949043.1">
    <property type="nucleotide sequence ID" value="NZ_JARXHW010000008.1"/>
</dbReference>
<organism evidence="1 2">
    <name type="scientific">Thalassobacterium maritimum</name>
    <dbReference type="NCBI Taxonomy" id="3041265"/>
    <lineage>
        <taxon>Bacteria</taxon>
        <taxon>Pseudomonadati</taxon>
        <taxon>Verrucomicrobiota</taxon>
        <taxon>Opitutia</taxon>
        <taxon>Puniceicoccales</taxon>
        <taxon>Coraliomargaritaceae</taxon>
        <taxon>Thalassobacterium</taxon>
    </lineage>
</organism>
<proteinExistence type="predicted"/>
<reference evidence="1 2" key="1">
    <citation type="submission" date="2023-04" db="EMBL/GenBank/DDBJ databases">
        <title>A novel bacteria isolated from coastal sediment.</title>
        <authorList>
            <person name="Liu X.-J."/>
            <person name="Du Z.-J."/>
        </authorList>
    </citation>
    <scope>NUCLEOTIDE SEQUENCE [LARGE SCALE GENOMIC DNA]</scope>
    <source>
        <strain evidence="1 2">SDUM461003</strain>
    </source>
</reference>
<dbReference type="Proteomes" id="UP001225316">
    <property type="component" value="Unassembled WGS sequence"/>
</dbReference>
<comment type="caution">
    <text evidence="1">The sequence shown here is derived from an EMBL/GenBank/DDBJ whole genome shotgun (WGS) entry which is preliminary data.</text>
</comment>
<evidence type="ECO:0000313" key="1">
    <source>
        <dbReference type="EMBL" id="MDQ8206905.1"/>
    </source>
</evidence>
<accession>A0ABU1ARX0</accession>
<keyword evidence="2" id="KW-1185">Reference proteome</keyword>